<dbReference type="Gene3D" id="2.60.40.420">
    <property type="entry name" value="Cupredoxins - blue copper proteins"/>
    <property type="match status" value="1"/>
</dbReference>
<dbReference type="AlphaFoldDB" id="A0A8T9CQI4"/>
<dbReference type="SUPFAM" id="SSF49503">
    <property type="entry name" value="Cupredoxins"/>
    <property type="match status" value="1"/>
</dbReference>
<keyword evidence="4" id="KW-1185">Reference proteome</keyword>
<dbReference type="Proteomes" id="UP000469558">
    <property type="component" value="Unassembled WGS sequence"/>
</dbReference>
<evidence type="ECO:0000256" key="2">
    <source>
        <dbReference type="SAM" id="SignalP"/>
    </source>
</evidence>
<dbReference type="InterPro" id="IPR052953">
    <property type="entry name" value="Ser-rich/MCO-related"/>
</dbReference>
<evidence type="ECO:0000313" key="3">
    <source>
        <dbReference type="EMBL" id="TVY84923.1"/>
    </source>
</evidence>
<dbReference type="InterPro" id="IPR008972">
    <property type="entry name" value="Cupredoxin"/>
</dbReference>
<dbReference type="PANTHER" id="PTHR34883">
    <property type="entry name" value="SERINE-RICH PROTEIN, PUTATIVE-RELATED-RELATED"/>
    <property type="match status" value="1"/>
</dbReference>
<comment type="caution">
    <text evidence="3">The sequence shown here is derived from an EMBL/GenBank/DDBJ whole genome shotgun (WGS) entry which is preliminary data.</text>
</comment>
<evidence type="ECO:0000256" key="1">
    <source>
        <dbReference type="SAM" id="MobiDB-lite"/>
    </source>
</evidence>
<protein>
    <submittedName>
        <fullName evidence="3">Putative GPI-anchored cupredoxin</fullName>
    </submittedName>
</protein>
<sequence>MQFSTFQLLLSLLPFTLAQNYGGGGGSSSTTSAAAAPSPSIPSNVHIISVGKDGLSFSPNTTTAAVGEAIQFEFYPPAHSVAQSAFASPCTPLGNGTGFFSGGIMTTGDAENINVFTITVNDTNPIWFYCAVPGHCEAGMAGVINPPSDASTSLASYVAAAAKANTVAPSAVQGGVIGPEAASTSSSPSPSPTAAKGAGIEARGSIPWVSIGLTGILAVGVGSLML</sequence>
<dbReference type="CDD" id="cd00920">
    <property type="entry name" value="Cupredoxin"/>
    <property type="match status" value="1"/>
</dbReference>
<dbReference type="OrthoDB" id="5415867at2759"/>
<feature type="region of interest" description="Disordered" evidence="1">
    <location>
        <begin position="179"/>
        <end position="198"/>
    </location>
</feature>
<dbReference type="PANTHER" id="PTHR34883:SF15">
    <property type="entry name" value="EXTRACELLULAR SERINE-RICH PROTEIN"/>
    <property type="match status" value="1"/>
</dbReference>
<feature type="chain" id="PRO_5035730671" evidence="2">
    <location>
        <begin position="19"/>
        <end position="226"/>
    </location>
</feature>
<gene>
    <name evidence="3" type="ORF">LSUE1_G001852</name>
</gene>
<proteinExistence type="predicted"/>
<name>A0A8T9CQI4_9HELO</name>
<feature type="compositionally biased region" description="Low complexity" evidence="1">
    <location>
        <begin position="181"/>
        <end position="195"/>
    </location>
</feature>
<feature type="signal peptide" evidence="2">
    <location>
        <begin position="1"/>
        <end position="18"/>
    </location>
</feature>
<reference evidence="3 4" key="1">
    <citation type="submission" date="2018-05" db="EMBL/GenBank/DDBJ databases">
        <title>Genome sequencing and assembly of the regulated plant pathogen Lachnellula willkommii and related sister species for the development of diagnostic species identification markers.</title>
        <authorList>
            <person name="Giroux E."/>
            <person name="Bilodeau G."/>
        </authorList>
    </citation>
    <scope>NUCLEOTIDE SEQUENCE [LARGE SCALE GENOMIC DNA]</scope>
    <source>
        <strain evidence="3 4">CBS 268.59</strain>
    </source>
</reference>
<accession>A0A8T9CQI4</accession>
<organism evidence="3 4">
    <name type="scientific">Lachnellula suecica</name>
    <dbReference type="NCBI Taxonomy" id="602035"/>
    <lineage>
        <taxon>Eukaryota</taxon>
        <taxon>Fungi</taxon>
        <taxon>Dikarya</taxon>
        <taxon>Ascomycota</taxon>
        <taxon>Pezizomycotina</taxon>
        <taxon>Leotiomycetes</taxon>
        <taxon>Helotiales</taxon>
        <taxon>Lachnaceae</taxon>
        <taxon>Lachnellula</taxon>
    </lineage>
</organism>
<dbReference type="EMBL" id="QGMK01000045">
    <property type="protein sequence ID" value="TVY84923.1"/>
    <property type="molecule type" value="Genomic_DNA"/>
</dbReference>
<evidence type="ECO:0000313" key="4">
    <source>
        <dbReference type="Proteomes" id="UP000469558"/>
    </source>
</evidence>
<keyword evidence="2" id="KW-0732">Signal</keyword>